<dbReference type="NCBIfam" id="TIGR00097">
    <property type="entry name" value="HMP-P_kinase"/>
    <property type="match status" value="1"/>
</dbReference>
<accession>A0A5C1QL98</accession>
<protein>
    <recommendedName>
        <fullName evidence="2">hydroxymethylpyrimidine kinase</fullName>
        <ecNumber evidence="2">2.7.1.49</ecNumber>
    </recommendedName>
</protein>
<dbReference type="EMBL" id="CP036150">
    <property type="protein sequence ID" value="QEN08108.1"/>
    <property type="molecule type" value="Genomic_DNA"/>
</dbReference>
<evidence type="ECO:0000256" key="2">
    <source>
        <dbReference type="ARBA" id="ARBA00012135"/>
    </source>
</evidence>
<evidence type="ECO:0000256" key="5">
    <source>
        <dbReference type="ARBA" id="ARBA00022777"/>
    </source>
</evidence>
<keyword evidence="6" id="KW-0067">ATP-binding</keyword>
<evidence type="ECO:0000256" key="1">
    <source>
        <dbReference type="ARBA" id="ARBA00004948"/>
    </source>
</evidence>
<dbReference type="AlphaFoldDB" id="A0A5C1QL98"/>
<dbReference type="GO" id="GO:0008902">
    <property type="term" value="F:hydroxymethylpyrimidine kinase activity"/>
    <property type="evidence" value="ECO:0007669"/>
    <property type="project" value="UniProtKB-EC"/>
</dbReference>
<comment type="pathway">
    <text evidence="1">Cofactor biosynthesis; thiamine diphosphate biosynthesis.</text>
</comment>
<dbReference type="FunFam" id="3.40.1190.20:FF:000003">
    <property type="entry name" value="Phosphomethylpyrimidine kinase ThiD"/>
    <property type="match status" value="1"/>
</dbReference>
<evidence type="ECO:0000256" key="3">
    <source>
        <dbReference type="ARBA" id="ARBA00022679"/>
    </source>
</evidence>
<dbReference type="GO" id="GO:0008972">
    <property type="term" value="F:phosphomethylpyrimidine kinase activity"/>
    <property type="evidence" value="ECO:0007669"/>
    <property type="project" value="InterPro"/>
</dbReference>
<dbReference type="CDD" id="cd01169">
    <property type="entry name" value="HMPP_kinase"/>
    <property type="match status" value="1"/>
</dbReference>
<keyword evidence="9" id="KW-1185">Reference proteome</keyword>
<dbReference type="SUPFAM" id="SSF53613">
    <property type="entry name" value="Ribokinase-like"/>
    <property type="match status" value="1"/>
</dbReference>
<keyword evidence="4" id="KW-0547">Nucleotide-binding</keyword>
<dbReference type="InterPro" id="IPR029056">
    <property type="entry name" value="Ribokinase-like"/>
</dbReference>
<evidence type="ECO:0000256" key="6">
    <source>
        <dbReference type="ARBA" id="ARBA00022840"/>
    </source>
</evidence>
<name>A0A5C1QL98_9SPIO</name>
<dbReference type="Proteomes" id="UP000324209">
    <property type="component" value="Chromosome"/>
</dbReference>
<dbReference type="GO" id="GO:0009228">
    <property type="term" value="P:thiamine biosynthetic process"/>
    <property type="evidence" value="ECO:0007669"/>
    <property type="project" value="InterPro"/>
</dbReference>
<feature type="domain" description="Pyridoxamine kinase/Phosphomethylpyrimidine kinase" evidence="7">
    <location>
        <begin position="17"/>
        <end position="265"/>
    </location>
</feature>
<evidence type="ECO:0000313" key="8">
    <source>
        <dbReference type="EMBL" id="QEN08108.1"/>
    </source>
</evidence>
<dbReference type="InterPro" id="IPR013749">
    <property type="entry name" value="PM/HMP-P_kinase-1"/>
</dbReference>
<sequence length="276" mass="29505">MLTHFLHPAVLTIAGSDSSGGAGVQADLKTMTSLGCYGMTVITALTAQNTQGVQGVYPVSTEVVLAQLNAVFEDIPPVTVKIGMLHDQALIEGLYHFLKDRNVRIVLDPVMVATSGDVLLEPDSLQSLQTLLFPLASLITPNIHEIDLISGKKNSSKETMGESALAMAHKWGSPFLVKGGDLQGCGTSSDVLAVPGSDRLLWFESERVETRNTHGTGCTLSSAVASHLALGYSLDEAVSLSKKYISAALEHGKNQSWGQGRGPVNHMWNLKKSIRR</sequence>
<dbReference type="OrthoDB" id="9810880at2"/>
<evidence type="ECO:0000313" key="9">
    <source>
        <dbReference type="Proteomes" id="UP000324209"/>
    </source>
</evidence>
<dbReference type="GO" id="GO:0005829">
    <property type="term" value="C:cytosol"/>
    <property type="evidence" value="ECO:0007669"/>
    <property type="project" value="TreeGrafter"/>
</dbReference>
<dbReference type="KEGG" id="ock:EXM22_08955"/>
<dbReference type="InterPro" id="IPR004399">
    <property type="entry name" value="HMP/HMP-P_kinase_dom"/>
</dbReference>
<keyword evidence="3 8" id="KW-0808">Transferase</keyword>
<organism evidence="8 9">
    <name type="scientific">Oceanispirochaeta crateris</name>
    <dbReference type="NCBI Taxonomy" id="2518645"/>
    <lineage>
        <taxon>Bacteria</taxon>
        <taxon>Pseudomonadati</taxon>
        <taxon>Spirochaetota</taxon>
        <taxon>Spirochaetia</taxon>
        <taxon>Spirochaetales</taxon>
        <taxon>Spirochaetaceae</taxon>
        <taxon>Oceanispirochaeta</taxon>
    </lineage>
</organism>
<evidence type="ECO:0000256" key="4">
    <source>
        <dbReference type="ARBA" id="ARBA00022741"/>
    </source>
</evidence>
<keyword evidence="5 8" id="KW-0418">Kinase</keyword>
<dbReference type="GO" id="GO:0005524">
    <property type="term" value="F:ATP binding"/>
    <property type="evidence" value="ECO:0007669"/>
    <property type="project" value="UniProtKB-KW"/>
</dbReference>
<reference evidence="8 9" key="1">
    <citation type="submission" date="2019-02" db="EMBL/GenBank/DDBJ databases">
        <title>Complete Genome Sequence and Methylome Analysis of free living Spirochaetas.</title>
        <authorList>
            <person name="Fomenkov A."/>
            <person name="Dubinina G."/>
            <person name="Leshcheva N."/>
            <person name="Mikheeva N."/>
            <person name="Grabovich M."/>
            <person name="Vincze T."/>
            <person name="Roberts R.J."/>
        </authorList>
    </citation>
    <scope>NUCLEOTIDE SEQUENCE [LARGE SCALE GENOMIC DNA]</scope>
    <source>
        <strain evidence="8 9">K2</strain>
    </source>
</reference>
<dbReference type="PANTHER" id="PTHR20858">
    <property type="entry name" value="PHOSPHOMETHYLPYRIMIDINE KINASE"/>
    <property type="match status" value="1"/>
</dbReference>
<dbReference type="Pfam" id="PF08543">
    <property type="entry name" value="Phos_pyr_kin"/>
    <property type="match status" value="1"/>
</dbReference>
<dbReference type="PANTHER" id="PTHR20858:SF17">
    <property type="entry name" value="HYDROXYMETHYLPYRIMIDINE_PHOSPHOMETHYLPYRIMIDINE KINASE THI20-RELATED"/>
    <property type="match status" value="1"/>
</dbReference>
<gene>
    <name evidence="8" type="primary">thiD</name>
    <name evidence="8" type="ORF">EXM22_08955</name>
</gene>
<dbReference type="Gene3D" id="3.40.1190.20">
    <property type="match status" value="1"/>
</dbReference>
<proteinExistence type="predicted"/>
<dbReference type="EC" id="2.7.1.49" evidence="2"/>
<evidence type="ECO:0000259" key="7">
    <source>
        <dbReference type="Pfam" id="PF08543"/>
    </source>
</evidence>